<feature type="compositionally biased region" description="Polar residues" evidence="2">
    <location>
        <begin position="175"/>
        <end position="186"/>
    </location>
</feature>
<evidence type="ECO:0000313" key="4">
    <source>
        <dbReference type="EMBL" id="KAK8089779.1"/>
    </source>
</evidence>
<keyword evidence="1" id="KW-0175">Coiled coil</keyword>
<dbReference type="Pfam" id="PF13639">
    <property type="entry name" value="zf-RING_2"/>
    <property type="match status" value="1"/>
</dbReference>
<comment type="caution">
    <text evidence="4">The sequence shown here is derived from an EMBL/GenBank/DDBJ whole genome shotgun (WGS) entry which is preliminary data.</text>
</comment>
<evidence type="ECO:0000256" key="2">
    <source>
        <dbReference type="SAM" id="MobiDB-lite"/>
    </source>
</evidence>
<feature type="compositionally biased region" description="Low complexity" evidence="2">
    <location>
        <begin position="237"/>
        <end position="246"/>
    </location>
</feature>
<proteinExistence type="predicted"/>
<dbReference type="InterPro" id="IPR013083">
    <property type="entry name" value="Znf_RING/FYVE/PHD"/>
</dbReference>
<keyword evidence="5" id="KW-1185">Reference proteome</keyword>
<accession>A0ABR1X368</accession>
<dbReference type="Proteomes" id="UP001433268">
    <property type="component" value="Unassembled WGS sequence"/>
</dbReference>
<organism evidence="4 5">
    <name type="scientific">Apiospora hydei</name>
    <dbReference type="NCBI Taxonomy" id="1337664"/>
    <lineage>
        <taxon>Eukaryota</taxon>
        <taxon>Fungi</taxon>
        <taxon>Dikarya</taxon>
        <taxon>Ascomycota</taxon>
        <taxon>Pezizomycotina</taxon>
        <taxon>Sordariomycetes</taxon>
        <taxon>Xylariomycetidae</taxon>
        <taxon>Amphisphaeriales</taxon>
        <taxon>Apiosporaceae</taxon>
        <taxon>Apiospora</taxon>
    </lineage>
</organism>
<dbReference type="RefSeq" id="XP_066672673.1">
    <property type="nucleotide sequence ID" value="XM_066809055.1"/>
</dbReference>
<dbReference type="EMBL" id="JAQQWN010000004">
    <property type="protein sequence ID" value="KAK8089779.1"/>
    <property type="molecule type" value="Genomic_DNA"/>
</dbReference>
<dbReference type="InterPro" id="IPR001841">
    <property type="entry name" value="Znf_RING"/>
</dbReference>
<feature type="region of interest" description="Disordered" evidence="2">
    <location>
        <begin position="223"/>
        <end position="283"/>
    </location>
</feature>
<dbReference type="CDD" id="cd16448">
    <property type="entry name" value="RING-H2"/>
    <property type="match status" value="1"/>
</dbReference>
<dbReference type="SUPFAM" id="SSF57850">
    <property type="entry name" value="RING/U-box"/>
    <property type="match status" value="1"/>
</dbReference>
<dbReference type="GeneID" id="92042115"/>
<dbReference type="Gene3D" id="3.30.40.10">
    <property type="entry name" value="Zinc/RING finger domain, C3HC4 (zinc finger)"/>
    <property type="match status" value="1"/>
</dbReference>
<feature type="region of interest" description="Disordered" evidence="2">
    <location>
        <begin position="175"/>
        <end position="203"/>
    </location>
</feature>
<evidence type="ECO:0000256" key="1">
    <source>
        <dbReference type="SAM" id="Coils"/>
    </source>
</evidence>
<gene>
    <name evidence="4" type="ORF">PG997_004740</name>
</gene>
<feature type="domain" description="RING-type" evidence="3">
    <location>
        <begin position="8"/>
        <end position="45"/>
    </location>
</feature>
<sequence>MASNTTENCGICQENAIDAPATLVTLPCAGHHAFHPDCIKQWLGCGHTLAAEHIQPGSVIDSTVIAGPCKPNCGGPVLSRTDQDFMTNYAPSTTRLLISIARREAREAAERRRDLERQAFEERRHQAALERFQHMFQDFVQRQEQVLQRELREMQELRGQLDDDENEQRELSNTFDTNEHQGQQGQADEPVPRQRANHPVRDDIPELMNALSREVRDLLLSSIRRPGHSRPRGQRTQPQQQEPPQEQQEESLLLKAFGPNVMELPTIFADSNESANDDEQSRQ</sequence>
<feature type="coiled-coil region" evidence="1">
    <location>
        <begin position="98"/>
        <end position="174"/>
    </location>
</feature>
<evidence type="ECO:0000313" key="5">
    <source>
        <dbReference type="Proteomes" id="UP001433268"/>
    </source>
</evidence>
<reference evidence="4 5" key="1">
    <citation type="submission" date="2023-01" db="EMBL/GenBank/DDBJ databases">
        <title>Analysis of 21 Apiospora genomes using comparative genomics revels a genus with tremendous synthesis potential of carbohydrate active enzymes and secondary metabolites.</title>
        <authorList>
            <person name="Sorensen T."/>
        </authorList>
    </citation>
    <scope>NUCLEOTIDE SEQUENCE [LARGE SCALE GENOMIC DNA]</scope>
    <source>
        <strain evidence="4 5">CBS 114990</strain>
    </source>
</reference>
<evidence type="ECO:0000259" key="3">
    <source>
        <dbReference type="Pfam" id="PF13639"/>
    </source>
</evidence>
<protein>
    <recommendedName>
        <fullName evidence="3">RING-type domain-containing protein</fullName>
    </recommendedName>
</protein>
<name>A0ABR1X368_9PEZI</name>